<evidence type="ECO:0000313" key="3">
    <source>
        <dbReference type="EMBL" id="MCZ3844908.1"/>
    </source>
</evidence>
<dbReference type="GeneID" id="97459909"/>
<accession>A0AAP3GXU1</accession>
<sequence length="237" mass="26951">MPHFRHRSTLPLIIISLFLVIGALLFAYRTLPKRTTLPTGSNLSVIGVKLDQYRASVDLHKLQAAGVSFVYLRATQGKSYFDDDYERYRSQIQGTNLAFGSVLYFSDESSVRAQYKYFNKKTANNTGSLPILLEAAPGSDSNKLAFWNHMGQLAKLFLKDGKSVMVQGDIKYKKYFPAATKFMSTASQAPDKLQYSFWRYTNKGHIKNVKAMEYDVEMYAYNGTMGQYKQLYGDLTQ</sequence>
<dbReference type="GO" id="GO:0009253">
    <property type="term" value="P:peptidoglycan catabolic process"/>
    <property type="evidence" value="ECO:0007669"/>
    <property type="project" value="InterPro"/>
</dbReference>
<reference evidence="3" key="1">
    <citation type="submission" date="2022-01" db="EMBL/GenBank/DDBJ databases">
        <title>VMRC isolate genome collection.</title>
        <authorList>
            <person name="France M."/>
            <person name="Rutt L."/>
            <person name="Humphrys M."/>
            <person name="Ravel J."/>
        </authorList>
    </citation>
    <scope>NUCLEOTIDE SEQUENCE</scope>
    <source>
        <strain evidence="3">C0127B5</strain>
    </source>
</reference>
<name>A0AAP3GXU1_9LACO</name>
<proteinExistence type="inferred from homology"/>
<keyword evidence="2" id="KW-1133">Transmembrane helix</keyword>
<dbReference type="InterPro" id="IPR002053">
    <property type="entry name" value="Glyco_hydro_25"/>
</dbReference>
<dbReference type="RefSeq" id="WP_006587469.1">
    <property type="nucleotide sequence ID" value="NZ_CABMGH010000062.1"/>
</dbReference>
<dbReference type="Gene3D" id="3.20.20.80">
    <property type="entry name" value="Glycosidases"/>
    <property type="match status" value="1"/>
</dbReference>
<evidence type="ECO:0000313" key="4">
    <source>
        <dbReference type="Proteomes" id="UP001213015"/>
    </source>
</evidence>
<dbReference type="GO" id="GO:0003796">
    <property type="term" value="F:lysozyme activity"/>
    <property type="evidence" value="ECO:0007669"/>
    <property type="project" value="InterPro"/>
</dbReference>
<comment type="caution">
    <text evidence="3">The sequence shown here is derived from an EMBL/GenBank/DDBJ whole genome shotgun (WGS) entry which is preliminary data.</text>
</comment>
<keyword evidence="2" id="KW-0812">Transmembrane</keyword>
<dbReference type="InterPro" id="IPR017853">
    <property type="entry name" value="GH"/>
</dbReference>
<dbReference type="PROSITE" id="PS51904">
    <property type="entry name" value="GLYCOSYL_HYDROL_F25_2"/>
    <property type="match status" value="1"/>
</dbReference>
<evidence type="ECO:0000256" key="2">
    <source>
        <dbReference type="SAM" id="Phobius"/>
    </source>
</evidence>
<feature type="transmembrane region" description="Helical" evidence="2">
    <location>
        <begin position="12"/>
        <end position="31"/>
    </location>
</feature>
<dbReference type="EMBL" id="JAKHLF010000007">
    <property type="protein sequence ID" value="MCZ3844908.1"/>
    <property type="molecule type" value="Genomic_DNA"/>
</dbReference>
<organism evidence="3 4">
    <name type="scientific">Lactobacillus mulieris</name>
    <dbReference type="NCBI Taxonomy" id="2508708"/>
    <lineage>
        <taxon>Bacteria</taxon>
        <taxon>Bacillati</taxon>
        <taxon>Bacillota</taxon>
        <taxon>Bacilli</taxon>
        <taxon>Lactobacillales</taxon>
        <taxon>Lactobacillaceae</taxon>
        <taxon>Lactobacillus</taxon>
    </lineage>
</organism>
<gene>
    <name evidence="3" type="ORF">L2422_05160</name>
</gene>
<dbReference type="GO" id="GO:0016998">
    <property type="term" value="P:cell wall macromolecule catabolic process"/>
    <property type="evidence" value="ECO:0007669"/>
    <property type="project" value="InterPro"/>
</dbReference>
<comment type="similarity">
    <text evidence="1">Belongs to the glycosyl hydrolase 25 family.</text>
</comment>
<protein>
    <submittedName>
        <fullName evidence="3">Lysozyme</fullName>
    </submittedName>
</protein>
<evidence type="ECO:0000256" key="1">
    <source>
        <dbReference type="ARBA" id="ARBA00010646"/>
    </source>
</evidence>
<dbReference type="AlphaFoldDB" id="A0AAP3GXU1"/>
<dbReference type="Pfam" id="PF01183">
    <property type="entry name" value="Glyco_hydro_25"/>
    <property type="match status" value="1"/>
</dbReference>
<dbReference type="SUPFAM" id="SSF51445">
    <property type="entry name" value="(Trans)glycosidases"/>
    <property type="match status" value="1"/>
</dbReference>
<keyword evidence="2" id="KW-0472">Membrane</keyword>
<dbReference type="Proteomes" id="UP001213015">
    <property type="component" value="Unassembled WGS sequence"/>
</dbReference>